<comment type="caution">
    <text evidence="3">The sequence shown here is derived from an EMBL/GenBank/DDBJ whole genome shotgun (WGS) entry which is preliminary data.</text>
</comment>
<dbReference type="GO" id="GO:0005198">
    <property type="term" value="F:structural molecule activity"/>
    <property type="evidence" value="ECO:0007669"/>
    <property type="project" value="InterPro"/>
</dbReference>
<protein>
    <recommendedName>
        <fullName evidence="2">Bacterial toxin 50 domain-containing protein</fullName>
    </recommendedName>
</protein>
<dbReference type="InterPro" id="IPR029100">
    <property type="entry name" value="Ntox50"/>
</dbReference>
<dbReference type="InterPro" id="IPR009319">
    <property type="entry name" value="Phage_A118_VSP1"/>
</dbReference>
<feature type="region of interest" description="Disordered" evidence="1">
    <location>
        <begin position="123"/>
        <end position="157"/>
    </location>
</feature>
<dbReference type="EMBL" id="BORT01000057">
    <property type="protein sequence ID" value="GIO51550.1"/>
    <property type="molecule type" value="Genomic_DNA"/>
</dbReference>
<dbReference type="AlphaFoldDB" id="A0A920CUQ1"/>
<dbReference type="Pfam" id="PF06152">
    <property type="entry name" value="Phage_min_cap2"/>
    <property type="match status" value="1"/>
</dbReference>
<name>A0A920CUQ1_9BACL</name>
<dbReference type="Proteomes" id="UP000682811">
    <property type="component" value="Unassembled WGS sequence"/>
</dbReference>
<dbReference type="RefSeq" id="WP_212981526.1">
    <property type="nucleotide sequence ID" value="NZ_AP025343.1"/>
</dbReference>
<evidence type="ECO:0000259" key="2">
    <source>
        <dbReference type="Pfam" id="PF15542"/>
    </source>
</evidence>
<organism evidence="3 4">
    <name type="scientific">Paenibacillus azoreducens</name>
    <dbReference type="NCBI Taxonomy" id="116718"/>
    <lineage>
        <taxon>Bacteria</taxon>
        <taxon>Bacillati</taxon>
        <taxon>Bacillota</taxon>
        <taxon>Bacilli</taxon>
        <taxon>Bacillales</taxon>
        <taxon>Paenibacillaceae</taxon>
        <taxon>Paenibacillus</taxon>
    </lineage>
</organism>
<reference evidence="3 4" key="1">
    <citation type="submission" date="2021-03" db="EMBL/GenBank/DDBJ databases">
        <title>Antimicrobial resistance genes in bacteria isolated from Japanese honey, and their potential for conferring macrolide and lincosamide resistance in the American foulbrood pathogen Paenibacillus larvae.</title>
        <authorList>
            <person name="Okamoto M."/>
            <person name="Kumagai M."/>
            <person name="Kanamori H."/>
            <person name="Takamatsu D."/>
        </authorList>
    </citation>
    <scope>NUCLEOTIDE SEQUENCE [LARGE SCALE GENOMIC DNA]</scope>
    <source>
        <strain evidence="3 4">J34TS1</strain>
    </source>
</reference>
<evidence type="ECO:0000256" key="1">
    <source>
        <dbReference type="SAM" id="MobiDB-lite"/>
    </source>
</evidence>
<gene>
    <name evidence="3" type="ORF">J34TS1_63150</name>
</gene>
<dbReference type="Pfam" id="PF15542">
    <property type="entry name" value="Ntox50"/>
    <property type="match status" value="1"/>
</dbReference>
<proteinExistence type="predicted"/>
<keyword evidence="4" id="KW-1185">Reference proteome</keyword>
<sequence length="554" mass="63571">MADKDPYSLRDVFEEMTLNLIASMRRNLSRHEREEDDVGFRFDQWQLAKLRSINKFRRENKKLIGDAGTAANKIIDDVTQQSFVDGQSRFQRAWDRIVNFVLKPFGRQRAGVEAEITFPEDFKEQLPLDPTEPKPKREKGKKRLSPTNPLPKAPQETDFFGVNEKKLRALQDAAKKDLHKGSEAVLRKMDDVYRQVIFKAEAHMTLGGMTLDQAIDKASKDFLERGIDVITFADGRKMTIPAYAEMALRTVSQRATFLGEGKKRDEWGVYTVVMSSHDNCSPWCLPFQGTVLIDDVYTSISKEQAEQLSRDTGYLLLSYAMQEGAFHPNCRHTLATYFPGITRLPDPVDAALALKRYDAEQRQRYLERGIRKYKRLEVGSIDEANQAKYGAKVLEWQDKLKAHLAVHPELRRDRKRDRIDGEVPASERKQLLKNAEVNAKIEEIRKHIQSDQQPKHLHMGHQGKHIKGHNNYIEGKSYLTISADEAQELVNRYAGTGRLKTTKKGDWDNKELVVSDRVVGVALDQHTGEAFETKVFKIHYGKKGVHIVPTKWEE</sequence>
<accession>A0A920CUQ1</accession>
<evidence type="ECO:0000313" key="3">
    <source>
        <dbReference type="EMBL" id="GIO51550.1"/>
    </source>
</evidence>
<feature type="compositionally biased region" description="Basic and acidic residues" evidence="1">
    <location>
        <begin position="123"/>
        <end position="135"/>
    </location>
</feature>
<evidence type="ECO:0000313" key="4">
    <source>
        <dbReference type="Proteomes" id="UP000682811"/>
    </source>
</evidence>
<feature type="domain" description="Bacterial toxin 50" evidence="2">
    <location>
        <begin position="458"/>
        <end position="549"/>
    </location>
</feature>